<dbReference type="GO" id="GO:0008171">
    <property type="term" value="F:O-methyltransferase activity"/>
    <property type="evidence" value="ECO:0007669"/>
    <property type="project" value="InterPro"/>
</dbReference>
<evidence type="ECO:0000313" key="9">
    <source>
        <dbReference type="Proteomes" id="UP000557566"/>
    </source>
</evidence>
<keyword evidence="3" id="KW-0808">Transferase</keyword>
<sequence length="345" mass="37785">MASDSEMARFDPQKAYVPQGKVFLDDGREVQLLHYVYSRPDVDQLRGSPAKVLEAIDEYARTRQYLMNVGEHKGAIVTKLIGETRPQVMARAPLPSRYVCRTDSLQVELGGYVGYSAILFGAALRQAGGRRYLSLERNPEFAAVASSLVDLAGLGAVVRVVVGPSPDSLRRLHSRGDLEAIDLLFLDHYKPAYLPDLKLCERLGLIRPGAVLAADNVINPGNPPYLDYVRGSVAAKTARLAADGTQGFADRHARQYEGREGVEKLDLETRGDPALVYASRLVESFEPTGVRDGIEITKCIGHGDTLRNPFVRPGPPRDGCPTSAQPGPTPISLWFRPRLHSTETP</sequence>
<keyword evidence="5" id="KW-0128">Catecholamine metabolism</keyword>
<dbReference type="Pfam" id="PF13578">
    <property type="entry name" value="Methyltransf_24"/>
    <property type="match status" value="1"/>
</dbReference>
<dbReference type="GO" id="GO:0006584">
    <property type="term" value="P:catecholamine metabolic process"/>
    <property type="evidence" value="ECO:0007669"/>
    <property type="project" value="UniProtKB-KW"/>
</dbReference>
<evidence type="ECO:0000256" key="6">
    <source>
        <dbReference type="ARBA" id="ARBA00023453"/>
    </source>
</evidence>
<keyword evidence="2" id="KW-0489">Methyltransferase</keyword>
<gene>
    <name evidence="8" type="ORF">G6O67_001046</name>
</gene>
<dbReference type="InterPro" id="IPR029063">
    <property type="entry name" value="SAM-dependent_MTases_sf"/>
</dbReference>
<feature type="region of interest" description="Disordered" evidence="7">
    <location>
        <begin position="316"/>
        <end position="345"/>
    </location>
</feature>
<dbReference type="PANTHER" id="PTHR43836">
    <property type="entry name" value="CATECHOL O-METHYLTRANSFERASE 1-RELATED"/>
    <property type="match status" value="1"/>
</dbReference>
<evidence type="ECO:0000256" key="5">
    <source>
        <dbReference type="ARBA" id="ARBA00022939"/>
    </source>
</evidence>
<dbReference type="PANTHER" id="PTHR43836:SF2">
    <property type="entry name" value="CATECHOL O-METHYLTRANSFERASE 1-RELATED"/>
    <property type="match status" value="1"/>
</dbReference>
<organism evidence="8 9">
    <name type="scientific">Ophiocordyceps sinensis</name>
    <dbReference type="NCBI Taxonomy" id="72228"/>
    <lineage>
        <taxon>Eukaryota</taxon>
        <taxon>Fungi</taxon>
        <taxon>Dikarya</taxon>
        <taxon>Ascomycota</taxon>
        <taxon>Pezizomycotina</taxon>
        <taxon>Sordariomycetes</taxon>
        <taxon>Hypocreomycetidae</taxon>
        <taxon>Hypocreales</taxon>
        <taxon>Ophiocordycipitaceae</taxon>
        <taxon>Ophiocordyceps</taxon>
    </lineage>
</organism>
<accession>A0A8H4PWN2</accession>
<name>A0A8H4PWN2_9HYPO</name>
<dbReference type="InterPro" id="IPR002935">
    <property type="entry name" value="SAM_O-MeTrfase"/>
</dbReference>
<dbReference type="GO" id="GO:0032259">
    <property type="term" value="P:methylation"/>
    <property type="evidence" value="ECO:0007669"/>
    <property type="project" value="UniProtKB-KW"/>
</dbReference>
<comment type="similarity">
    <text evidence="6">Belongs to the class I-like SAM-binding methyltransferase superfamily. Cation-dependent O-methyltransferase family.</text>
</comment>
<dbReference type="Proteomes" id="UP000557566">
    <property type="component" value="Unassembled WGS sequence"/>
</dbReference>
<evidence type="ECO:0000256" key="4">
    <source>
        <dbReference type="ARBA" id="ARBA00022691"/>
    </source>
</evidence>
<dbReference type="EC" id="2.1.1.6" evidence="1"/>
<comment type="caution">
    <text evidence="8">The sequence shown here is derived from an EMBL/GenBank/DDBJ whole genome shotgun (WGS) entry which is preliminary data.</text>
</comment>
<evidence type="ECO:0000313" key="8">
    <source>
        <dbReference type="EMBL" id="KAF4511839.1"/>
    </source>
</evidence>
<evidence type="ECO:0000256" key="1">
    <source>
        <dbReference type="ARBA" id="ARBA00012880"/>
    </source>
</evidence>
<evidence type="ECO:0000256" key="7">
    <source>
        <dbReference type="SAM" id="MobiDB-lite"/>
    </source>
</evidence>
<dbReference type="Gene3D" id="3.40.50.150">
    <property type="entry name" value="Vaccinia Virus protein VP39"/>
    <property type="match status" value="1"/>
</dbReference>
<dbReference type="EMBL" id="JAAVMX010000002">
    <property type="protein sequence ID" value="KAF4511839.1"/>
    <property type="molecule type" value="Genomic_DNA"/>
</dbReference>
<dbReference type="PROSITE" id="PS51682">
    <property type="entry name" value="SAM_OMT_I"/>
    <property type="match status" value="1"/>
</dbReference>
<evidence type="ECO:0000256" key="2">
    <source>
        <dbReference type="ARBA" id="ARBA00022603"/>
    </source>
</evidence>
<evidence type="ECO:0000256" key="3">
    <source>
        <dbReference type="ARBA" id="ARBA00022679"/>
    </source>
</evidence>
<dbReference type="SUPFAM" id="SSF53335">
    <property type="entry name" value="S-adenosyl-L-methionine-dependent methyltransferases"/>
    <property type="match status" value="1"/>
</dbReference>
<keyword evidence="4" id="KW-0949">S-adenosyl-L-methionine</keyword>
<dbReference type="OrthoDB" id="186626at2759"/>
<protein>
    <recommendedName>
        <fullName evidence="1">catechol O-methyltransferase</fullName>
        <ecNumber evidence="1">2.1.1.6</ecNumber>
    </recommendedName>
</protein>
<dbReference type="AlphaFoldDB" id="A0A8H4PWN2"/>
<keyword evidence="9" id="KW-1185">Reference proteome</keyword>
<reference evidence="8 9" key="1">
    <citation type="journal article" date="2020" name="Genome Biol. Evol.">
        <title>A new high-quality draft genome assembly of the Chinese cordyceps Ophiocordyceps sinensis.</title>
        <authorList>
            <person name="Shu R."/>
            <person name="Zhang J."/>
            <person name="Meng Q."/>
            <person name="Zhang H."/>
            <person name="Zhou G."/>
            <person name="Li M."/>
            <person name="Wu P."/>
            <person name="Zhao Y."/>
            <person name="Chen C."/>
            <person name="Qin Q."/>
        </authorList>
    </citation>
    <scope>NUCLEOTIDE SEQUENCE [LARGE SCALE GENOMIC DNA]</scope>
    <source>
        <strain evidence="8 9">IOZ07</strain>
    </source>
</reference>
<proteinExistence type="inferred from homology"/>